<feature type="compositionally biased region" description="Low complexity" evidence="1">
    <location>
        <begin position="44"/>
        <end position="80"/>
    </location>
</feature>
<feature type="compositionally biased region" description="Low complexity" evidence="1">
    <location>
        <begin position="95"/>
        <end position="202"/>
    </location>
</feature>
<sequence>MNSNEPEGQQPQQQPSSPWDQAGAPAPQDDPSAQPTTVYPQFDSSASSSGSSAPQPGSSAPSSAPPSGSSAPQFGSSAPQFGASPQSGSSAPQFGASGPQQPYSQPYSQPGSSAPQYGEQAPQFGQQPQYGQPPQYGQAPQYGQPPQFGQAPQFGQQAPYGQQAPQPGAPYSQPGSAPYGQPGAQPGYGMPGAPYSQPGAQPGYGAPGGFNIPGFGTPDASNLTTFIMVGLAFLGALPSLYGGFSAFGASSATAFSSVGWYSGWLLVLGLLNLAVAAGLITGGVFSLQRKRLGPLIITITCAVVIAIGILSMLLAAAVVSSLSSTYGVNMSGAGAASFFSIVGLIFPAATLWLSLLASTRQYCNR</sequence>
<feature type="transmembrane region" description="Helical" evidence="2">
    <location>
        <begin position="338"/>
        <end position="357"/>
    </location>
</feature>
<evidence type="ECO:0000313" key="4">
    <source>
        <dbReference type="Proteomes" id="UP000230551"/>
    </source>
</evidence>
<accession>A0A2G5PG27</accession>
<comment type="caution">
    <text evidence="3">The sequence shown here is derived from an EMBL/GenBank/DDBJ whole genome shotgun (WGS) entry which is preliminary data.</text>
</comment>
<feature type="transmembrane region" description="Helical" evidence="2">
    <location>
        <begin position="264"/>
        <end position="285"/>
    </location>
</feature>
<organism evidence="3 4">
    <name type="scientific">Mycolicibacterium brumae</name>
    <dbReference type="NCBI Taxonomy" id="85968"/>
    <lineage>
        <taxon>Bacteria</taxon>
        <taxon>Bacillati</taxon>
        <taxon>Actinomycetota</taxon>
        <taxon>Actinomycetes</taxon>
        <taxon>Mycobacteriales</taxon>
        <taxon>Mycobacteriaceae</taxon>
        <taxon>Mycolicibacterium</taxon>
    </lineage>
</organism>
<name>A0A2G5PG27_9MYCO</name>
<feature type="region of interest" description="Disordered" evidence="1">
    <location>
        <begin position="1"/>
        <end position="202"/>
    </location>
</feature>
<dbReference type="EMBL" id="PDCN02000003">
    <property type="protein sequence ID" value="PIB76904.1"/>
    <property type="molecule type" value="Genomic_DNA"/>
</dbReference>
<feature type="transmembrane region" description="Helical" evidence="2">
    <location>
        <begin position="223"/>
        <end position="244"/>
    </location>
</feature>
<evidence type="ECO:0000313" key="3">
    <source>
        <dbReference type="EMBL" id="PIB76904.1"/>
    </source>
</evidence>
<feature type="transmembrane region" description="Helical" evidence="2">
    <location>
        <begin position="292"/>
        <end position="318"/>
    </location>
</feature>
<keyword evidence="2" id="KW-1133">Transmembrane helix</keyword>
<keyword evidence="2" id="KW-0812">Transmembrane</keyword>
<keyword evidence="4" id="KW-1185">Reference proteome</keyword>
<dbReference type="STRING" id="85968.GCA_900073015_02268"/>
<feature type="compositionally biased region" description="Polar residues" evidence="1">
    <location>
        <begin position="83"/>
        <end position="92"/>
    </location>
</feature>
<protein>
    <submittedName>
        <fullName evidence="3">Uncharacterized protein</fullName>
    </submittedName>
</protein>
<evidence type="ECO:0000256" key="2">
    <source>
        <dbReference type="SAM" id="Phobius"/>
    </source>
</evidence>
<proteinExistence type="predicted"/>
<feature type="compositionally biased region" description="Low complexity" evidence="1">
    <location>
        <begin position="9"/>
        <end position="35"/>
    </location>
</feature>
<dbReference type="Proteomes" id="UP000230551">
    <property type="component" value="Unassembled WGS sequence"/>
</dbReference>
<evidence type="ECO:0000256" key="1">
    <source>
        <dbReference type="SAM" id="MobiDB-lite"/>
    </source>
</evidence>
<dbReference type="AlphaFoldDB" id="A0A2G5PG27"/>
<gene>
    <name evidence="3" type="ORF">CQY22_004515</name>
</gene>
<dbReference type="RefSeq" id="WP_090589126.1">
    <property type="nucleotide sequence ID" value="NZ_CP104302.1"/>
</dbReference>
<keyword evidence="2" id="KW-0472">Membrane</keyword>
<reference evidence="3 4" key="1">
    <citation type="journal article" date="2017" name="Infect. Genet. Evol.">
        <title>The new phylogeny of the genus Mycobacterium: The old and the news.</title>
        <authorList>
            <person name="Tortoli E."/>
            <person name="Fedrizzi T."/>
            <person name="Meehan C.J."/>
            <person name="Trovato A."/>
            <person name="Grottola A."/>
            <person name="Giacobazzi E."/>
            <person name="Serpini G.F."/>
            <person name="Tagliazucchi S."/>
            <person name="Fabio A."/>
            <person name="Bettua C."/>
            <person name="Bertorelli R."/>
            <person name="Frascaro F."/>
            <person name="De Sanctis V."/>
            <person name="Pecorari M."/>
            <person name="Jousson O."/>
            <person name="Segata N."/>
            <person name="Cirillo D.M."/>
        </authorList>
    </citation>
    <scope>NUCLEOTIDE SEQUENCE [LARGE SCALE GENOMIC DNA]</scope>
    <source>
        <strain evidence="3 4">CIP1034565</strain>
    </source>
</reference>